<keyword evidence="1" id="KW-0472">Membrane</keyword>
<dbReference type="RefSeq" id="WP_345129283.1">
    <property type="nucleotide sequence ID" value="NZ_BAABAT010000012.1"/>
</dbReference>
<feature type="transmembrane region" description="Helical" evidence="1">
    <location>
        <begin position="58"/>
        <end position="79"/>
    </location>
</feature>
<keyword evidence="1" id="KW-1133">Transmembrane helix</keyword>
<evidence type="ECO:0000256" key="1">
    <source>
        <dbReference type="SAM" id="Phobius"/>
    </source>
</evidence>
<protein>
    <submittedName>
        <fullName evidence="2">Uncharacterized protein</fullName>
    </submittedName>
</protein>
<accession>A0ABP8DBK5</accession>
<evidence type="ECO:0000313" key="3">
    <source>
        <dbReference type="Proteomes" id="UP001500620"/>
    </source>
</evidence>
<evidence type="ECO:0000313" key="2">
    <source>
        <dbReference type="EMBL" id="GAA4252053.1"/>
    </source>
</evidence>
<dbReference type="EMBL" id="BAABAT010000012">
    <property type="protein sequence ID" value="GAA4252053.1"/>
    <property type="molecule type" value="Genomic_DNA"/>
</dbReference>
<name>A0ABP8DBK5_9ACTN</name>
<organism evidence="2 3">
    <name type="scientific">Dactylosporangium darangshiense</name>
    <dbReference type="NCBI Taxonomy" id="579108"/>
    <lineage>
        <taxon>Bacteria</taxon>
        <taxon>Bacillati</taxon>
        <taxon>Actinomycetota</taxon>
        <taxon>Actinomycetes</taxon>
        <taxon>Micromonosporales</taxon>
        <taxon>Micromonosporaceae</taxon>
        <taxon>Dactylosporangium</taxon>
    </lineage>
</organism>
<sequence length="333" mass="35083">MSDFWLGIAPEHRIPLAAALFAPLLLWQLRRALAGHGRVMQAEPAARWAVQLLAPVAVYHALLNPLALAGAIAAGWVAVRAAAGRRWRLRAALVAGALLGFAIVDTDQAAMAVALLELAVLALAAPRTVNVAVTVVFGAVTWIGGFVRHDHEGIDRLQAGTIQRGSPVTVAGIDGPALAERTRQATLRYRDPAAARAAGYAPAGRPEGLQVHFDNKRNQADGRTLDPEAPEQLVYAMRDGRALLLGVVYRMPAAGRRGPALPGSSARWHAHDICVGLLPPGFGIVSPFGGCPGLTVAVTAAEMIHVWVVDPPGGPYAEQLSDKWVAARLYGSG</sequence>
<proteinExistence type="predicted"/>
<reference evidence="3" key="1">
    <citation type="journal article" date="2019" name="Int. J. Syst. Evol. Microbiol.">
        <title>The Global Catalogue of Microorganisms (GCM) 10K type strain sequencing project: providing services to taxonomists for standard genome sequencing and annotation.</title>
        <authorList>
            <consortium name="The Broad Institute Genomics Platform"/>
            <consortium name="The Broad Institute Genome Sequencing Center for Infectious Disease"/>
            <person name="Wu L."/>
            <person name="Ma J."/>
        </authorList>
    </citation>
    <scope>NUCLEOTIDE SEQUENCE [LARGE SCALE GENOMIC DNA]</scope>
    <source>
        <strain evidence="3">JCM 17441</strain>
    </source>
</reference>
<feature type="transmembrane region" description="Helical" evidence="1">
    <location>
        <begin position="128"/>
        <end position="147"/>
    </location>
</feature>
<feature type="transmembrane region" description="Helical" evidence="1">
    <location>
        <begin position="91"/>
        <end position="116"/>
    </location>
</feature>
<keyword evidence="1" id="KW-0812">Transmembrane</keyword>
<dbReference type="Proteomes" id="UP001500620">
    <property type="component" value="Unassembled WGS sequence"/>
</dbReference>
<gene>
    <name evidence="2" type="ORF">GCM10022255_047070</name>
</gene>
<keyword evidence="3" id="KW-1185">Reference proteome</keyword>
<comment type="caution">
    <text evidence="2">The sequence shown here is derived from an EMBL/GenBank/DDBJ whole genome shotgun (WGS) entry which is preliminary data.</text>
</comment>